<accession>A0A0F9NTR1</accession>
<organism evidence="1">
    <name type="scientific">marine sediment metagenome</name>
    <dbReference type="NCBI Taxonomy" id="412755"/>
    <lineage>
        <taxon>unclassified sequences</taxon>
        <taxon>metagenomes</taxon>
        <taxon>ecological metagenomes</taxon>
    </lineage>
</organism>
<comment type="caution">
    <text evidence="1">The sequence shown here is derived from an EMBL/GenBank/DDBJ whole genome shotgun (WGS) entry which is preliminary data.</text>
</comment>
<proteinExistence type="predicted"/>
<protein>
    <submittedName>
        <fullName evidence="1">Uncharacterized protein</fullName>
    </submittedName>
</protein>
<dbReference type="AlphaFoldDB" id="A0A0F9NTR1"/>
<evidence type="ECO:0000313" key="1">
    <source>
        <dbReference type="EMBL" id="KKM92250.1"/>
    </source>
</evidence>
<sequence length="185" mass="19236">MDILLLIILGAQLKLFANIFKITSTKQDAYPGDIEGDSIIATGEASASKGETAQVYGMPGFIANPPAGIKGVRFRIGSLDIIIGALNYQVPLPADPGETKVYSTDGDGVERATAIMKPDGTIEINGNADFAVAFNDLKSGFDTLKSDFNTFLTHVHGGSGTPPVPPAIPSTASVDASKISTVKVP</sequence>
<dbReference type="EMBL" id="LAZR01006417">
    <property type="protein sequence ID" value="KKM92250.1"/>
    <property type="molecule type" value="Genomic_DNA"/>
</dbReference>
<reference evidence="1" key="1">
    <citation type="journal article" date="2015" name="Nature">
        <title>Complex archaea that bridge the gap between prokaryotes and eukaryotes.</title>
        <authorList>
            <person name="Spang A."/>
            <person name="Saw J.H."/>
            <person name="Jorgensen S.L."/>
            <person name="Zaremba-Niedzwiedzka K."/>
            <person name="Martijn J."/>
            <person name="Lind A.E."/>
            <person name="van Eijk R."/>
            <person name="Schleper C."/>
            <person name="Guy L."/>
            <person name="Ettema T.J."/>
        </authorList>
    </citation>
    <scope>NUCLEOTIDE SEQUENCE</scope>
</reference>
<name>A0A0F9NTR1_9ZZZZ</name>
<gene>
    <name evidence="1" type="ORF">LCGC14_1220310</name>
</gene>